<dbReference type="GO" id="GO:0032259">
    <property type="term" value="P:methylation"/>
    <property type="evidence" value="ECO:0007669"/>
    <property type="project" value="UniProtKB-KW"/>
</dbReference>
<evidence type="ECO:0000256" key="4">
    <source>
        <dbReference type="ARBA" id="ARBA00022603"/>
    </source>
</evidence>
<evidence type="ECO:0000256" key="5">
    <source>
        <dbReference type="ARBA" id="ARBA00022679"/>
    </source>
</evidence>
<keyword evidence="6 7" id="KW-0949">S-adenosyl-L-methionine</keyword>
<dbReference type="PANTHER" id="PTHR11579:SF0">
    <property type="entry name" value="PROTEIN-L-ISOASPARTATE(D-ASPARTATE) O-METHYLTRANSFERASE"/>
    <property type="match status" value="1"/>
</dbReference>
<feature type="region of interest" description="Disordered" evidence="8">
    <location>
        <begin position="1"/>
        <end position="54"/>
    </location>
</feature>
<dbReference type="InterPro" id="IPR029063">
    <property type="entry name" value="SAM-dependent_MTases_sf"/>
</dbReference>
<protein>
    <recommendedName>
        <fullName evidence="7">Protein-L-isoaspartate O-methyltransferase</fullName>
        <ecNumber evidence="7">2.1.1.77</ecNumber>
    </recommendedName>
    <alternativeName>
        <fullName evidence="7">L-isoaspartyl protein carboxyl methyltransferase</fullName>
    </alternativeName>
    <alternativeName>
        <fullName evidence="7">Protein L-isoaspartyl methyltransferase</fullName>
    </alternativeName>
    <alternativeName>
        <fullName evidence="7">Protein-beta-aspartate methyltransferase</fullName>
        <shortName evidence="7">PIMT</shortName>
    </alternativeName>
</protein>
<comment type="catalytic activity">
    <reaction evidence="7">
        <text>[protein]-L-isoaspartate + S-adenosyl-L-methionine = [protein]-L-isoaspartate alpha-methyl ester + S-adenosyl-L-homocysteine</text>
        <dbReference type="Rhea" id="RHEA:12705"/>
        <dbReference type="Rhea" id="RHEA-COMP:12143"/>
        <dbReference type="Rhea" id="RHEA-COMP:12144"/>
        <dbReference type="ChEBI" id="CHEBI:57856"/>
        <dbReference type="ChEBI" id="CHEBI:59789"/>
        <dbReference type="ChEBI" id="CHEBI:90596"/>
        <dbReference type="ChEBI" id="CHEBI:90598"/>
        <dbReference type="EC" id="2.1.1.77"/>
    </reaction>
</comment>
<dbReference type="FunFam" id="3.40.50.150:FF:000010">
    <property type="entry name" value="Protein-L-isoaspartate O-methyltransferase"/>
    <property type="match status" value="1"/>
</dbReference>
<proteinExistence type="inferred from homology"/>
<keyword evidence="5 7" id="KW-0808">Transferase</keyword>
<sequence>MSAADTPGTPKKKRFPVTLDLQAPVQPARPPGVKVGAKAGSAVRPSGPAGNVAGASARAGIAGNEDSLRIRMVQRLSQNGIRDERVLQAMAQVPRHYFVDTALVSQAYEDTSLPIGLGQTISKPSVVARMLELIMPKTGASLQRVLEIGTGGGYQAAVLSLLAKEVYSVERLKGLHERARVNLRPLRLGNVHLIYADGMLGFASGAPYDAIIAAAGGEDLPASWLEQLAVGGCLVAPIASGAGMQALVKVERTEQGWQKYVLEAVQFVPLKSGTS</sequence>
<dbReference type="AlphaFoldDB" id="A0A433SDQ2"/>
<dbReference type="InterPro" id="IPR000682">
    <property type="entry name" value="PCMT"/>
</dbReference>
<dbReference type="EC" id="2.1.1.77" evidence="7"/>
<dbReference type="NCBIfam" id="NF001453">
    <property type="entry name" value="PRK00312.1"/>
    <property type="match status" value="1"/>
</dbReference>
<evidence type="ECO:0000256" key="1">
    <source>
        <dbReference type="ARBA" id="ARBA00004496"/>
    </source>
</evidence>
<dbReference type="NCBIfam" id="TIGR00080">
    <property type="entry name" value="pimt"/>
    <property type="match status" value="1"/>
</dbReference>
<evidence type="ECO:0000313" key="10">
    <source>
        <dbReference type="Proteomes" id="UP000286947"/>
    </source>
</evidence>
<evidence type="ECO:0000256" key="8">
    <source>
        <dbReference type="SAM" id="MobiDB-lite"/>
    </source>
</evidence>
<evidence type="ECO:0000256" key="7">
    <source>
        <dbReference type="HAMAP-Rule" id="MF_00090"/>
    </source>
</evidence>
<feature type="active site" evidence="7">
    <location>
        <position position="122"/>
    </location>
</feature>
<comment type="similarity">
    <text evidence="2 7">Belongs to the methyltransferase superfamily. L-isoaspartyl/D-aspartyl protein methyltransferase family.</text>
</comment>
<gene>
    <name evidence="9" type="primary">pcm_1</name>
    <name evidence="7" type="synonym">pcm</name>
    <name evidence="9" type="ORF">CUZ56_01555</name>
</gene>
<dbReference type="Pfam" id="PF01135">
    <property type="entry name" value="PCMT"/>
    <property type="match status" value="1"/>
</dbReference>
<dbReference type="HAMAP" id="MF_00090">
    <property type="entry name" value="PIMT"/>
    <property type="match status" value="1"/>
</dbReference>
<accession>A0A433SDQ2</accession>
<comment type="subcellular location">
    <subcellularLocation>
        <location evidence="1 7">Cytoplasm</location>
    </subcellularLocation>
</comment>
<keyword evidence="4 7" id="KW-0489">Methyltransferase</keyword>
<keyword evidence="3 7" id="KW-0963">Cytoplasm</keyword>
<keyword evidence="10" id="KW-1185">Reference proteome</keyword>
<dbReference type="PANTHER" id="PTHR11579">
    <property type="entry name" value="PROTEIN-L-ISOASPARTATE O-METHYLTRANSFERASE"/>
    <property type="match status" value="1"/>
</dbReference>
<evidence type="ECO:0000256" key="3">
    <source>
        <dbReference type="ARBA" id="ARBA00022490"/>
    </source>
</evidence>
<dbReference type="EMBL" id="PQSP01000003">
    <property type="protein sequence ID" value="RUS66764.1"/>
    <property type="molecule type" value="Genomic_DNA"/>
</dbReference>
<evidence type="ECO:0000313" key="9">
    <source>
        <dbReference type="EMBL" id="RUS66764.1"/>
    </source>
</evidence>
<evidence type="ECO:0000256" key="2">
    <source>
        <dbReference type="ARBA" id="ARBA00005369"/>
    </source>
</evidence>
<organism evidence="9 10">
    <name type="scientific">Saezia sanguinis</name>
    <dbReference type="NCBI Taxonomy" id="1965230"/>
    <lineage>
        <taxon>Bacteria</taxon>
        <taxon>Pseudomonadati</taxon>
        <taxon>Pseudomonadota</taxon>
        <taxon>Betaproteobacteria</taxon>
        <taxon>Burkholderiales</taxon>
        <taxon>Saeziaceae</taxon>
        <taxon>Saezia</taxon>
    </lineage>
</organism>
<dbReference type="OrthoDB" id="9810066at2"/>
<dbReference type="Proteomes" id="UP000286947">
    <property type="component" value="Unassembled WGS sequence"/>
</dbReference>
<dbReference type="RefSeq" id="WP_126979773.1">
    <property type="nucleotide sequence ID" value="NZ_PQSP01000003.1"/>
</dbReference>
<comment type="function">
    <text evidence="7">Catalyzes the methyl esterification of L-isoaspartyl residues in peptides and proteins that result from spontaneous decomposition of normal L-aspartyl and L-asparaginyl residues. It plays a role in the repair and/or degradation of damaged proteins.</text>
</comment>
<dbReference type="Gene3D" id="3.40.50.150">
    <property type="entry name" value="Vaccinia Virus protein VP39"/>
    <property type="match status" value="1"/>
</dbReference>
<dbReference type="GO" id="GO:0005737">
    <property type="term" value="C:cytoplasm"/>
    <property type="evidence" value="ECO:0007669"/>
    <property type="project" value="UniProtKB-SubCell"/>
</dbReference>
<dbReference type="GO" id="GO:0004719">
    <property type="term" value="F:protein-L-isoaspartate (D-aspartate) O-methyltransferase activity"/>
    <property type="evidence" value="ECO:0007669"/>
    <property type="project" value="UniProtKB-UniRule"/>
</dbReference>
<comment type="caution">
    <text evidence="9">The sequence shown here is derived from an EMBL/GenBank/DDBJ whole genome shotgun (WGS) entry which is preliminary data.</text>
</comment>
<dbReference type="GO" id="GO:0030091">
    <property type="term" value="P:protein repair"/>
    <property type="evidence" value="ECO:0007669"/>
    <property type="project" value="UniProtKB-UniRule"/>
</dbReference>
<dbReference type="PROSITE" id="PS01279">
    <property type="entry name" value="PCMT"/>
    <property type="match status" value="1"/>
</dbReference>
<reference evidence="9 10" key="1">
    <citation type="submission" date="2018-01" db="EMBL/GenBank/DDBJ databases">
        <title>Saezia sanguinis gen. nov., sp. nov., in the order Burkholderiales isolated from human blood.</title>
        <authorList>
            <person name="Medina-Pascual M.J."/>
            <person name="Valdezate S."/>
            <person name="Monzon S."/>
            <person name="Cuesta I."/>
            <person name="Carrasco G."/>
            <person name="Villalon P."/>
            <person name="Saez-Nieto J.A."/>
        </authorList>
    </citation>
    <scope>NUCLEOTIDE SEQUENCE [LARGE SCALE GENOMIC DNA]</scope>
    <source>
        <strain evidence="9 10">CNM695-12</strain>
    </source>
</reference>
<dbReference type="CDD" id="cd02440">
    <property type="entry name" value="AdoMet_MTases"/>
    <property type="match status" value="1"/>
</dbReference>
<evidence type="ECO:0000256" key="6">
    <source>
        <dbReference type="ARBA" id="ARBA00022691"/>
    </source>
</evidence>
<name>A0A433SDQ2_9BURK</name>
<dbReference type="SUPFAM" id="SSF53335">
    <property type="entry name" value="S-adenosyl-L-methionine-dependent methyltransferases"/>
    <property type="match status" value="1"/>
</dbReference>